<evidence type="ECO:0000256" key="7">
    <source>
        <dbReference type="ARBA" id="ARBA00029936"/>
    </source>
</evidence>
<keyword evidence="2 9" id="KW-0436">Ligase</keyword>
<feature type="domain" description="Aminoacyl-tRNA synthetase class Ia" evidence="8">
    <location>
        <begin position="2"/>
        <end position="105"/>
    </location>
</feature>
<evidence type="ECO:0000256" key="4">
    <source>
        <dbReference type="ARBA" id="ARBA00022840"/>
    </source>
</evidence>
<evidence type="ECO:0000313" key="9">
    <source>
        <dbReference type="EMBL" id="VEU69331.1"/>
    </source>
</evidence>
<keyword evidence="4" id="KW-0067">ATP-binding</keyword>
<sequence length="115" mass="13637">MWIPGMDHAGIATQSKVEDVLYKSTGQTRHDLGREKFLEKIWEWKEEYASLFRKQWAKVGLALDYSKERFTLDDEANKAVQKVFIDLYNKGYIYKDVKAVELRCKIANCNFEYWS</sequence>
<evidence type="ECO:0000313" key="10">
    <source>
        <dbReference type="Proteomes" id="UP000290495"/>
    </source>
</evidence>
<evidence type="ECO:0000256" key="5">
    <source>
        <dbReference type="ARBA" id="ARBA00022917"/>
    </source>
</evidence>
<dbReference type="SUPFAM" id="SSF52374">
    <property type="entry name" value="Nucleotidylyl transferase"/>
    <property type="match status" value="1"/>
</dbReference>
<evidence type="ECO:0000256" key="2">
    <source>
        <dbReference type="ARBA" id="ARBA00022598"/>
    </source>
</evidence>
<dbReference type="PANTHER" id="PTHR11946:SF93">
    <property type="entry name" value="VALINE--TRNA LIGASE, CHLOROPLASTIC_MITOCHONDRIAL 2"/>
    <property type="match status" value="1"/>
</dbReference>
<proteinExistence type="predicted"/>
<dbReference type="GO" id="GO:0004832">
    <property type="term" value="F:valine-tRNA ligase activity"/>
    <property type="evidence" value="ECO:0007669"/>
    <property type="project" value="UniProtKB-EC"/>
</dbReference>
<name>A0A449AS64_9BACT</name>
<evidence type="ECO:0000256" key="6">
    <source>
        <dbReference type="ARBA" id="ARBA00023146"/>
    </source>
</evidence>
<geneLocation type="plasmid" evidence="9 10">
    <name>12</name>
</geneLocation>
<dbReference type="InterPro" id="IPR014729">
    <property type="entry name" value="Rossmann-like_a/b/a_fold"/>
</dbReference>
<keyword evidence="5" id="KW-0648">Protein biosynthesis</keyword>
<dbReference type="GO" id="GO:0005524">
    <property type="term" value="F:ATP binding"/>
    <property type="evidence" value="ECO:0007669"/>
    <property type="project" value="UniProtKB-KW"/>
</dbReference>
<dbReference type="PANTHER" id="PTHR11946">
    <property type="entry name" value="VALYL-TRNA SYNTHETASES"/>
    <property type="match status" value="1"/>
</dbReference>
<dbReference type="AlphaFoldDB" id="A0A449AS64"/>
<evidence type="ECO:0000256" key="3">
    <source>
        <dbReference type="ARBA" id="ARBA00022741"/>
    </source>
</evidence>
<dbReference type="Pfam" id="PF00133">
    <property type="entry name" value="tRNA-synt_1"/>
    <property type="match status" value="1"/>
</dbReference>
<keyword evidence="6" id="KW-0030">Aminoacyl-tRNA synthetase</keyword>
<keyword evidence="3" id="KW-0547">Nucleotide-binding</keyword>
<dbReference type="EMBL" id="LR215021">
    <property type="protein sequence ID" value="VEU69331.1"/>
    <property type="molecule type" value="Genomic_DNA"/>
</dbReference>
<dbReference type="GO" id="GO:0006438">
    <property type="term" value="P:valyl-tRNA aminoacylation"/>
    <property type="evidence" value="ECO:0007669"/>
    <property type="project" value="InterPro"/>
</dbReference>
<protein>
    <recommendedName>
        <fullName evidence="1">valine--tRNA ligase</fullName>
        <ecNumber evidence="1">6.1.1.9</ecNumber>
    </recommendedName>
    <alternativeName>
        <fullName evidence="7">Valyl-tRNA synthetase</fullName>
    </alternativeName>
</protein>
<dbReference type="InterPro" id="IPR002303">
    <property type="entry name" value="Valyl-tRNA_ligase"/>
</dbReference>
<dbReference type="GO" id="GO:0005829">
    <property type="term" value="C:cytosol"/>
    <property type="evidence" value="ECO:0007669"/>
    <property type="project" value="TreeGrafter"/>
</dbReference>
<accession>A0A449AS64</accession>
<reference evidence="9 10" key="1">
    <citation type="submission" date="2019-01" db="EMBL/GenBank/DDBJ databases">
        <authorList>
            <consortium name="Pathogen Informatics"/>
        </authorList>
    </citation>
    <scope>NUCLEOTIDE SEQUENCE [LARGE SCALE GENOMIC DNA]</scope>
    <source>
        <strain evidence="9 10">NCTC10146</strain>
        <plasmid evidence="10">12</plasmid>
    </source>
</reference>
<gene>
    <name evidence="9" type="primary">valS_6</name>
    <name evidence="9" type="ORF">NCTC10146_00824</name>
</gene>
<dbReference type="Gene3D" id="3.40.50.620">
    <property type="entry name" value="HUPs"/>
    <property type="match status" value="1"/>
</dbReference>
<evidence type="ECO:0000256" key="1">
    <source>
        <dbReference type="ARBA" id="ARBA00013169"/>
    </source>
</evidence>
<evidence type="ECO:0000259" key="8">
    <source>
        <dbReference type="Pfam" id="PF00133"/>
    </source>
</evidence>
<dbReference type="EC" id="6.1.1.9" evidence="1"/>
<dbReference type="Proteomes" id="UP000290495">
    <property type="component" value="Plasmid 12"/>
</dbReference>
<keyword evidence="9" id="KW-0614">Plasmid</keyword>
<dbReference type="InterPro" id="IPR002300">
    <property type="entry name" value="aa-tRNA-synth_Ia"/>
</dbReference>
<organism evidence="9 10">
    <name type="scientific">Mycoplasmopsis canis</name>
    <dbReference type="NCBI Taxonomy" id="29555"/>
    <lineage>
        <taxon>Bacteria</taxon>
        <taxon>Bacillati</taxon>
        <taxon>Mycoplasmatota</taxon>
        <taxon>Mycoplasmoidales</taxon>
        <taxon>Metamycoplasmataceae</taxon>
        <taxon>Mycoplasmopsis</taxon>
    </lineage>
</organism>